<accession>A0A7Y3SZQ4</accession>
<evidence type="ECO:0000256" key="1">
    <source>
        <dbReference type="SAM" id="Coils"/>
    </source>
</evidence>
<keyword evidence="1" id="KW-0175">Coiled coil</keyword>
<organism evidence="3 4">
    <name type="scientific">Clostridium estertheticum</name>
    <dbReference type="NCBI Taxonomy" id="238834"/>
    <lineage>
        <taxon>Bacteria</taxon>
        <taxon>Bacillati</taxon>
        <taxon>Bacillota</taxon>
        <taxon>Clostridia</taxon>
        <taxon>Eubacteriales</taxon>
        <taxon>Clostridiaceae</taxon>
        <taxon>Clostridium</taxon>
    </lineage>
</organism>
<feature type="transmembrane region" description="Helical" evidence="2">
    <location>
        <begin position="61"/>
        <end position="79"/>
    </location>
</feature>
<comment type="caution">
    <text evidence="3">The sequence shown here is derived from an EMBL/GenBank/DDBJ whole genome shotgun (WGS) entry which is preliminary data.</text>
</comment>
<keyword evidence="2" id="KW-0812">Transmembrane</keyword>
<gene>
    <name evidence="3" type="ORF">HLQ16_20945</name>
</gene>
<proteinExistence type="predicted"/>
<name>A0A7Y3SZQ4_9CLOT</name>
<keyword evidence="2" id="KW-0472">Membrane</keyword>
<sequence length="241" mass="28192">MNEVQKSFKKQMKQSLKELKMKDVDAYHEYLNWNHLDDSKSRLKQESHQKLVGVVSAPFKILFKFIGLVMIIGIGYNFIKGLNNQTQSLSGNIFAPVQYSQSQIRTTNQKQIIKYLNFIKPIIININQDIELRNKNMDDINKKLITRSEYVNNSMVYKNRISNNMTEISSDDCPKVLESYQKNLLNQYASLIKAMNNEIEYFNSGNDSFRNEVINNIEDYKTQSRDVQTELNNVLKENNLK</sequence>
<evidence type="ECO:0000256" key="2">
    <source>
        <dbReference type="SAM" id="Phobius"/>
    </source>
</evidence>
<dbReference type="EMBL" id="JABEYB010000022">
    <property type="protein sequence ID" value="NNU78383.1"/>
    <property type="molecule type" value="Genomic_DNA"/>
</dbReference>
<evidence type="ECO:0000313" key="3">
    <source>
        <dbReference type="EMBL" id="NNU78383.1"/>
    </source>
</evidence>
<dbReference type="AlphaFoldDB" id="A0A7Y3SZQ4"/>
<dbReference type="RefSeq" id="WP_171298952.1">
    <property type="nucleotide sequence ID" value="NZ_CP087098.1"/>
</dbReference>
<evidence type="ECO:0000313" key="4">
    <source>
        <dbReference type="Proteomes" id="UP000531659"/>
    </source>
</evidence>
<reference evidence="3 4" key="1">
    <citation type="submission" date="2020-05" db="EMBL/GenBank/DDBJ databases">
        <title>Complete genome of Clostridium estertheticum subspecies estertheticum, isolated from Vacuum packed lamb meat from New Zealand imported to Switzerland.</title>
        <authorList>
            <person name="Wambui J."/>
            <person name="Stevens M.J.A."/>
            <person name="Stephan R."/>
        </authorList>
    </citation>
    <scope>NUCLEOTIDE SEQUENCE [LARGE SCALE GENOMIC DNA]</scope>
    <source>
        <strain evidence="3 4">CEST001</strain>
    </source>
</reference>
<dbReference type="Proteomes" id="UP000531659">
    <property type="component" value="Unassembled WGS sequence"/>
</dbReference>
<protein>
    <submittedName>
        <fullName evidence="3">Uncharacterized protein</fullName>
    </submittedName>
</protein>
<feature type="coiled-coil region" evidence="1">
    <location>
        <begin position="210"/>
        <end position="237"/>
    </location>
</feature>
<keyword evidence="2" id="KW-1133">Transmembrane helix</keyword>